<name>A0ACB9N4E9_9MYRT</name>
<comment type="caution">
    <text evidence="1">The sequence shown here is derived from an EMBL/GenBank/DDBJ whole genome shotgun (WGS) entry which is preliminary data.</text>
</comment>
<reference evidence="2" key="1">
    <citation type="journal article" date="2023" name="Front. Plant Sci.">
        <title>Chromosomal-level genome assembly of Melastoma candidum provides insights into trichome evolution.</title>
        <authorList>
            <person name="Zhong Y."/>
            <person name="Wu W."/>
            <person name="Sun C."/>
            <person name="Zou P."/>
            <person name="Liu Y."/>
            <person name="Dai S."/>
            <person name="Zhou R."/>
        </authorList>
    </citation>
    <scope>NUCLEOTIDE SEQUENCE [LARGE SCALE GENOMIC DNA]</scope>
</reference>
<proteinExistence type="predicted"/>
<accession>A0ACB9N4E9</accession>
<organism evidence="1 2">
    <name type="scientific">Melastoma candidum</name>
    <dbReference type="NCBI Taxonomy" id="119954"/>
    <lineage>
        <taxon>Eukaryota</taxon>
        <taxon>Viridiplantae</taxon>
        <taxon>Streptophyta</taxon>
        <taxon>Embryophyta</taxon>
        <taxon>Tracheophyta</taxon>
        <taxon>Spermatophyta</taxon>
        <taxon>Magnoliopsida</taxon>
        <taxon>eudicotyledons</taxon>
        <taxon>Gunneridae</taxon>
        <taxon>Pentapetalae</taxon>
        <taxon>rosids</taxon>
        <taxon>malvids</taxon>
        <taxon>Myrtales</taxon>
        <taxon>Melastomataceae</taxon>
        <taxon>Melastomatoideae</taxon>
        <taxon>Melastomateae</taxon>
        <taxon>Melastoma</taxon>
    </lineage>
</organism>
<sequence length="188" mass="21376">MARAIAWLLVVLPLLSLLRRADSSALQPHAEENFNLTYIQNSASCSYRVVIATSCSSPRYTRDQISLSFGDAYGNQIYAPRLDDPSTRTFEQCSSDTFDITGPCAYQICYLYLYRSGPDGWKPSDVQVYAYNSRAVTFTYETFIPGNTWYGFNLCNTASSANWQLHAYSFYLPVMFMLFLSAFFSYLV</sequence>
<gene>
    <name evidence="1" type="ORF">MLD38_029103</name>
</gene>
<keyword evidence="2" id="KW-1185">Reference proteome</keyword>
<evidence type="ECO:0000313" key="1">
    <source>
        <dbReference type="EMBL" id="KAI4330858.1"/>
    </source>
</evidence>
<dbReference type="EMBL" id="CM042887">
    <property type="protein sequence ID" value="KAI4330858.1"/>
    <property type="molecule type" value="Genomic_DNA"/>
</dbReference>
<dbReference type="Proteomes" id="UP001057402">
    <property type="component" value="Chromosome 8"/>
</dbReference>
<protein>
    <submittedName>
        <fullName evidence="1">Uncharacterized protein</fullName>
    </submittedName>
</protein>
<evidence type="ECO:0000313" key="2">
    <source>
        <dbReference type="Proteomes" id="UP001057402"/>
    </source>
</evidence>